<name>A0A508YU90_LACRH</name>
<dbReference type="AlphaFoldDB" id="A0A508YU90"/>
<evidence type="ECO:0000256" key="6">
    <source>
        <dbReference type="PIRNR" id="PIRNR018968"/>
    </source>
</evidence>
<feature type="transmembrane region" description="Helical" evidence="6">
    <location>
        <begin position="200"/>
        <end position="218"/>
    </location>
</feature>
<dbReference type="PIRSF" id="PIRSF018968">
    <property type="entry name" value="ABC_permease_BceB"/>
    <property type="match status" value="1"/>
</dbReference>
<evidence type="ECO:0000256" key="4">
    <source>
        <dbReference type="ARBA" id="ARBA00022989"/>
    </source>
</evidence>
<evidence type="ECO:0000313" key="8">
    <source>
        <dbReference type="EMBL" id="NZA05436.1"/>
    </source>
</evidence>
<dbReference type="GO" id="GO:0005886">
    <property type="term" value="C:plasma membrane"/>
    <property type="evidence" value="ECO:0007669"/>
    <property type="project" value="UniProtKB-SubCell"/>
</dbReference>
<comment type="subcellular location">
    <subcellularLocation>
        <location evidence="1 6">Cell membrane</location>
        <topology evidence="1 6">Multi-pass membrane protein</topology>
    </subcellularLocation>
</comment>
<feature type="transmembrane region" description="Helical" evidence="6">
    <location>
        <begin position="55"/>
        <end position="82"/>
    </location>
</feature>
<dbReference type="Pfam" id="PF02687">
    <property type="entry name" value="FtsX"/>
    <property type="match status" value="1"/>
</dbReference>
<evidence type="ECO:0000256" key="2">
    <source>
        <dbReference type="ARBA" id="ARBA00022475"/>
    </source>
</evidence>
<feature type="transmembrane region" description="Helical" evidence="6">
    <location>
        <begin position="475"/>
        <end position="500"/>
    </location>
</feature>
<evidence type="ECO:0000313" key="12">
    <source>
        <dbReference type="Proteomes" id="UP000307517"/>
    </source>
</evidence>
<evidence type="ECO:0000256" key="5">
    <source>
        <dbReference type="ARBA" id="ARBA00023136"/>
    </source>
</evidence>
<keyword evidence="5 6" id="KW-0472">Membrane</keyword>
<reference evidence="10 12" key="2">
    <citation type="submission" date="2019-04" db="EMBL/GenBank/DDBJ databases">
        <title>Genome Announcement to Ensure Probiotic Safety of Lactobacillus rhamnosus UBLR-58.</title>
        <authorList>
            <person name="Sulthana A."/>
            <person name="Lakshmi S.G."/>
            <person name="Madempudi R.S."/>
        </authorList>
    </citation>
    <scope>NUCLEOTIDE SEQUENCE [LARGE SCALE GENOMIC DNA]</scope>
    <source>
        <strain evidence="10 12">UBLR-58</strain>
    </source>
</reference>
<feature type="transmembrane region" description="Helical" evidence="6">
    <location>
        <begin position="224"/>
        <end position="254"/>
    </location>
</feature>
<feature type="transmembrane region" description="Helical" evidence="6">
    <location>
        <begin position="568"/>
        <end position="589"/>
    </location>
</feature>
<dbReference type="InterPro" id="IPR052536">
    <property type="entry name" value="ABC-4_Integral_Memb_Prot"/>
</dbReference>
<evidence type="ECO:0000256" key="3">
    <source>
        <dbReference type="ARBA" id="ARBA00022692"/>
    </source>
</evidence>
<dbReference type="Proteomes" id="UP000307517">
    <property type="component" value="Unassembled WGS sequence"/>
</dbReference>
<dbReference type="RefSeq" id="WP_005692892.1">
    <property type="nucleotide sequence ID" value="NZ_CABFNI010000006.1"/>
</dbReference>
<evidence type="ECO:0000313" key="9">
    <source>
        <dbReference type="EMBL" id="ONN74362.1"/>
    </source>
</evidence>
<proteinExistence type="inferred from homology"/>
<evidence type="ECO:0000313" key="13">
    <source>
        <dbReference type="Proteomes" id="UP000552935"/>
    </source>
</evidence>
<evidence type="ECO:0000256" key="1">
    <source>
        <dbReference type="ARBA" id="ARBA00004651"/>
    </source>
</evidence>
<keyword evidence="4 6" id="KW-1133">Transmembrane helix</keyword>
<comment type="caution">
    <text evidence="8">The sequence shown here is derived from an EMBL/GenBank/DDBJ whole genome shotgun (WGS) entry which is preliminary data.</text>
</comment>
<reference evidence="9 11" key="1">
    <citation type="submission" date="2017-01" db="EMBL/GenBank/DDBJ databases">
        <title>In silico prediction, in vitro antibacterial spectrum and physicochemical properties of a putative bacteriocin produced by Lactobacillus rhamnosus strain L156.4.</title>
        <authorList>
            <person name="Silveira A.M."/>
            <person name="Monteiro A.S."/>
            <person name="Santos V.L."/>
            <person name="Nicoli J.R."/>
            <person name="Azevedo V."/>
            <person name="Soares S.C."/>
            <person name="Castro-Oliveira L."/>
            <person name="Dias-Souza M.V."/>
            <person name="Nardi R.M."/>
        </authorList>
    </citation>
    <scope>NUCLEOTIDE SEQUENCE [LARGE SCALE GENOMIC DNA]</scope>
    <source>
        <strain evidence="9 11">L156.4</strain>
    </source>
</reference>
<dbReference type="Proteomes" id="UP000552935">
    <property type="component" value="Unassembled WGS sequence"/>
</dbReference>
<dbReference type="Proteomes" id="UP000189067">
    <property type="component" value="Unassembled WGS sequence"/>
</dbReference>
<feature type="transmembrane region" description="Helical" evidence="6">
    <location>
        <begin position="103"/>
        <end position="136"/>
    </location>
</feature>
<accession>A0A508YU90</accession>
<feature type="transmembrane region" description="Helical" evidence="6">
    <location>
        <begin position="534"/>
        <end position="556"/>
    </location>
</feature>
<organism evidence="8 13">
    <name type="scientific">Lacticaseibacillus rhamnosus</name>
    <name type="common">Lactobacillus rhamnosus</name>
    <dbReference type="NCBI Taxonomy" id="47715"/>
    <lineage>
        <taxon>Bacteria</taxon>
        <taxon>Bacillati</taxon>
        <taxon>Bacillota</taxon>
        <taxon>Bacilli</taxon>
        <taxon>Lactobacillales</taxon>
        <taxon>Lactobacillaceae</taxon>
        <taxon>Lacticaseibacillus</taxon>
    </lineage>
</organism>
<dbReference type="EMBL" id="MTJY01000038">
    <property type="protein sequence ID" value="ONN74362.1"/>
    <property type="molecule type" value="Genomic_DNA"/>
</dbReference>
<evidence type="ECO:0000259" key="7">
    <source>
        <dbReference type="Pfam" id="PF02687"/>
    </source>
</evidence>
<sequence length="602" mass="66847">MLSKLALGGLKNRFRDYAVLFSGLVIASAVFYMFMALATNTSFLKKNSPIGFTPFIFGFGAVLLAIITLVYIVYANSFLLSMRQRDYAMFMMLGAKGRKIGQLIFLETVTVGIMATIGGILIGMVGTLFIGKWIIAALHAPATGFSPIWVPAILWTIGFFFVLFLLSAMYNAAKLLKTPMLQLLHQAQTPNRIKQRKSSFALQIVLGVILLAIGYYSMANVPKFQLMAIPLALVTIVLGTYFLFNSVFVALISLMKRNRTFAAKQLHTFTLSQLSFRIRDYTRILSVVAMLFALALGAITVGMGFTHDIPKLASQSTVYDVTVASPNAATRAEINKLQDVTAKQQYELKSDAKTVYISKAKLDAHPLEIKAVDKGINAPNIKVTSQNFEKLIELYPGAFGIFIGNNRGKQMKVADAATFAKLGNSETLTTIKVKDFNQNYDTIQKIVTLQQHQYPRLWSSNGDQKFEFYAVVNGLYSGLAFMGFFLGIAFLAMLASTLMFKILSGANYDKNRYLMLQKIGARPRVLRRSIRQEIGALFLLPGVVGIVHVLFGLQLFKTLLSEPYGHLLVPFALFIVLYGLYYLATVWIYQSIVINKNLASKS</sequence>
<feature type="transmembrane region" description="Helical" evidence="6">
    <location>
        <begin position="284"/>
        <end position="305"/>
    </location>
</feature>
<keyword evidence="2 6" id="KW-1003">Cell membrane</keyword>
<comment type="similarity">
    <text evidence="6">Belongs to the ABC-4 integral membrane protein family.</text>
</comment>
<dbReference type="PANTHER" id="PTHR46795:SF3">
    <property type="entry name" value="ABC TRANSPORTER PERMEASE"/>
    <property type="match status" value="1"/>
</dbReference>
<keyword evidence="3 6" id="KW-0812">Transmembrane</keyword>
<reference evidence="8 13" key="3">
    <citation type="submission" date="2020-07" db="EMBL/GenBank/DDBJ databases">
        <title>Organ Donor 1.</title>
        <authorList>
            <person name="Marsh A.J."/>
            <person name="Azcarate-Peril M.A."/>
        </authorList>
    </citation>
    <scope>NUCLEOTIDE SEQUENCE [LARGE SCALE GENOMIC DNA]</scope>
    <source>
        <strain evidence="8 13">AMC0712</strain>
    </source>
</reference>
<gene>
    <name evidence="9" type="ORF">BWR10_09505</name>
    <name evidence="10" type="ORF">E6L36_04825</name>
    <name evidence="8" type="ORF">H0N82_10125</name>
</gene>
<dbReference type="EMBL" id="SSHM01000001">
    <property type="protein sequence ID" value="THC79782.1"/>
    <property type="molecule type" value="Genomic_DNA"/>
</dbReference>
<feature type="domain" description="ABC3 transporter permease C-terminal" evidence="7">
    <location>
        <begin position="59"/>
        <end position="178"/>
    </location>
</feature>
<feature type="transmembrane region" description="Helical" evidence="6">
    <location>
        <begin position="17"/>
        <end position="35"/>
    </location>
</feature>
<dbReference type="PANTHER" id="PTHR46795">
    <property type="entry name" value="ABC TRANSPORTER PERMEASE-RELATED-RELATED"/>
    <property type="match status" value="1"/>
</dbReference>
<feature type="transmembrane region" description="Helical" evidence="6">
    <location>
        <begin position="148"/>
        <end position="170"/>
    </location>
</feature>
<protein>
    <submittedName>
        <fullName evidence="8">ABC transporter permease</fullName>
    </submittedName>
</protein>
<evidence type="ECO:0000313" key="11">
    <source>
        <dbReference type="Proteomes" id="UP000189067"/>
    </source>
</evidence>
<evidence type="ECO:0000313" key="10">
    <source>
        <dbReference type="EMBL" id="THC79782.1"/>
    </source>
</evidence>
<dbReference type="InterPro" id="IPR027022">
    <property type="entry name" value="ABC_permease_BceB-typ"/>
</dbReference>
<keyword evidence="6" id="KW-0813">Transport</keyword>
<dbReference type="InterPro" id="IPR003838">
    <property type="entry name" value="ABC3_permease_C"/>
</dbReference>
<dbReference type="EMBL" id="JACCKI010000007">
    <property type="protein sequence ID" value="NZA05436.1"/>
    <property type="molecule type" value="Genomic_DNA"/>
</dbReference>
<dbReference type="GO" id="GO:0055085">
    <property type="term" value="P:transmembrane transport"/>
    <property type="evidence" value="ECO:0007669"/>
    <property type="project" value="UniProtKB-UniRule"/>
</dbReference>